<dbReference type="EMBL" id="JADQBC010000075">
    <property type="protein sequence ID" value="MBR8828538.1"/>
    <property type="molecule type" value="Genomic_DNA"/>
</dbReference>
<gene>
    <name evidence="1" type="ORF">DSM107014_11675</name>
</gene>
<reference evidence="1" key="1">
    <citation type="submission" date="2021-02" db="EMBL/GenBank/DDBJ databases">
        <title>Metagenome analyses of Stigonema ocellatum DSM 106950, Chlorogloea purpurea SAG 13.99 and Gomphosphaeria aponina DSM 107014.</title>
        <authorList>
            <person name="Marter P."/>
            <person name="Huang S."/>
        </authorList>
    </citation>
    <scope>NUCLEOTIDE SEQUENCE</scope>
    <source>
        <strain evidence="1">JP213</strain>
    </source>
</reference>
<dbReference type="AlphaFoldDB" id="A0A941JQ58"/>
<name>A0A941JQ58_9CHRO</name>
<proteinExistence type="predicted"/>
<evidence type="ECO:0000313" key="1">
    <source>
        <dbReference type="EMBL" id="MBR8828538.1"/>
    </source>
</evidence>
<dbReference type="Proteomes" id="UP000767446">
    <property type="component" value="Unassembled WGS sequence"/>
</dbReference>
<accession>A0A941JQ58</accession>
<evidence type="ECO:0000313" key="2">
    <source>
        <dbReference type="Proteomes" id="UP000767446"/>
    </source>
</evidence>
<protein>
    <submittedName>
        <fullName evidence="1">Uncharacterized protein</fullName>
    </submittedName>
</protein>
<organism evidence="1 2">
    <name type="scientific">Gomphosphaeria aponina SAG 52.96 = DSM 107014</name>
    <dbReference type="NCBI Taxonomy" id="1521640"/>
    <lineage>
        <taxon>Bacteria</taxon>
        <taxon>Bacillati</taxon>
        <taxon>Cyanobacteriota</taxon>
        <taxon>Cyanophyceae</taxon>
        <taxon>Oscillatoriophycideae</taxon>
        <taxon>Chroococcales</taxon>
        <taxon>Gomphosphaeriaceae</taxon>
        <taxon>Gomphosphaeria</taxon>
    </lineage>
</organism>
<comment type="caution">
    <text evidence="1">The sequence shown here is derived from an EMBL/GenBank/DDBJ whole genome shotgun (WGS) entry which is preliminary data.</text>
</comment>
<sequence>MDFLIISIKVQIQSWFSQAKASETENGLVEIPNTIKAQLGELIETLPTPAVYQKTVQKECATGIKTWQENLDAPNSLIFLALRFLSNELYIYKKY</sequence>